<sequence>MTARMLGHFVRARWCFTRLRGGSLRRYQERRARRIVAFADARAPFYHEHWRGRDLRDWRALPTVDKRQMMAHFDTFNTRGIACEAAMAAALRAEQSRDFAPTIEGLTVGLSSGTSGHRGLFLVGPEEQDAWAGTVLARTLHRLPRRGYRVAFFLRSNSNLYERVGGARVRFRYYDLMTPLPEAIARLNEYGPDLLVGPPSLLGMLADARAVGALGIRPERLLSVAEVLEPEDRSRLESVFGAPVHQVYQCTEGLLAATCPAGRLHVQEDLVALQYEPVEGDTARVTPVVTDLWRRVQPIVRYRLGDVLRLDPSPCPCGSTFQVLASIEGRCDDVCYFPHRDSGVGLRPFFPDTVRRMVLLASPDIADYQAVQERPGHLRVHLALPDAGGQDFGAVAAAVLASIADILAQYDCRLGDVEVEPGLVPVAPGAKRRRVRRTAGGPS</sequence>
<dbReference type="InterPro" id="IPR012685">
    <property type="entry name" value="CHP02304_F390_synth-rel"/>
</dbReference>
<proteinExistence type="predicted"/>
<dbReference type="SUPFAM" id="SSF56801">
    <property type="entry name" value="Acetyl-CoA synthetase-like"/>
    <property type="match status" value="1"/>
</dbReference>
<gene>
    <name evidence="1" type="ORF">AVDCRST_MAG63-1241</name>
</gene>
<evidence type="ECO:0000313" key="1">
    <source>
        <dbReference type="EMBL" id="CAA9237071.1"/>
    </source>
</evidence>
<protein>
    <submittedName>
        <fullName evidence="1">Adenylate-forming enzyme</fullName>
    </submittedName>
</protein>
<dbReference type="PANTHER" id="PTHR36932:SF1">
    <property type="entry name" value="CAPSULAR POLYSACCHARIDE BIOSYNTHESIS PROTEIN"/>
    <property type="match status" value="1"/>
</dbReference>
<dbReference type="NCBIfam" id="TIGR02304">
    <property type="entry name" value="aden_form_hyp"/>
    <property type="match status" value="1"/>
</dbReference>
<dbReference type="EMBL" id="CADCTO010000166">
    <property type="protein sequence ID" value="CAA9237071.1"/>
    <property type="molecule type" value="Genomic_DNA"/>
</dbReference>
<dbReference type="AlphaFoldDB" id="A0A6J4I0Q1"/>
<dbReference type="PANTHER" id="PTHR36932">
    <property type="entry name" value="CAPSULAR POLYSACCHARIDE BIOSYNTHESIS PROTEIN"/>
    <property type="match status" value="1"/>
</dbReference>
<dbReference type="InterPro" id="IPR042099">
    <property type="entry name" value="ANL_N_sf"/>
</dbReference>
<dbReference type="InterPro" id="IPR053158">
    <property type="entry name" value="CapK_Type1_Caps_Biosynth"/>
</dbReference>
<organism evidence="1">
    <name type="scientific">uncultured Armatimonadetes bacterium</name>
    <dbReference type="NCBI Taxonomy" id="157466"/>
    <lineage>
        <taxon>Bacteria</taxon>
        <taxon>Bacillati</taxon>
        <taxon>Armatimonadota</taxon>
        <taxon>environmental samples</taxon>
    </lineage>
</organism>
<accession>A0A6J4I0Q1</accession>
<name>A0A6J4I0Q1_9BACT</name>
<reference evidence="1" key="1">
    <citation type="submission" date="2020-02" db="EMBL/GenBank/DDBJ databases">
        <authorList>
            <person name="Meier V. D."/>
        </authorList>
    </citation>
    <scope>NUCLEOTIDE SEQUENCE</scope>
    <source>
        <strain evidence="1">AVDCRST_MAG63</strain>
    </source>
</reference>
<dbReference type="Gene3D" id="3.40.50.12780">
    <property type="entry name" value="N-terminal domain of ligase-like"/>
    <property type="match status" value="1"/>
</dbReference>